<evidence type="ECO:0000313" key="1">
    <source>
        <dbReference type="EMBL" id="AXC34609.1"/>
    </source>
</evidence>
<evidence type="ECO:0000313" key="2">
    <source>
        <dbReference type="Proteomes" id="UP000252591"/>
    </source>
</evidence>
<dbReference type="RefSeq" id="YP_009804639.1">
    <property type="nucleotide sequence ID" value="NC_048002.1"/>
</dbReference>
<name>A0A2Z5H3K9_9CAUD</name>
<accession>A0A2Z5H3K9</accession>
<protein>
    <submittedName>
        <fullName evidence="1">Uncharacterized protein</fullName>
    </submittedName>
</protein>
<dbReference type="EMBL" id="MH370477">
    <property type="protein sequence ID" value="AXC34609.1"/>
    <property type="molecule type" value="Genomic_DNA"/>
</dbReference>
<dbReference type="GeneID" id="54995233"/>
<sequence length="40" mass="4733">MIIRCHDYEWFMDVCYDLLKRGAQFEADTETLTVKLTGGY</sequence>
<organism evidence="1 2">
    <name type="scientific">Escherichia phage SRT7</name>
    <dbReference type="NCBI Taxonomy" id="2268589"/>
    <lineage>
        <taxon>Viruses</taxon>
        <taxon>Duplodnaviria</taxon>
        <taxon>Heunggongvirae</taxon>
        <taxon>Uroviricota</taxon>
        <taxon>Caudoviricetes</taxon>
        <taxon>Autographivirales</taxon>
        <taxon>Autotranscriptaviridae</taxon>
        <taxon>Studiervirinae</taxon>
        <taxon>Foetvirus</taxon>
        <taxon>Foetvirus P1723</taxon>
        <taxon>Foetvirus SRT7</taxon>
    </lineage>
</organism>
<keyword evidence="2" id="KW-1185">Reference proteome</keyword>
<dbReference type="Proteomes" id="UP000252591">
    <property type="component" value="Segment"/>
</dbReference>
<reference evidence="1" key="1">
    <citation type="submission" date="2018-05" db="EMBL/GenBank/DDBJ databases">
        <title>Genome sequence of Escherichia coli phage SRT7.</title>
        <authorList>
            <person name="Fan X."/>
            <person name="Zhao K."/>
            <person name="Song S."/>
            <person name="Zhao Z."/>
        </authorList>
    </citation>
    <scope>NUCLEOTIDE SEQUENCE [LARGE SCALE GENOMIC DNA]</scope>
</reference>
<dbReference type="KEGG" id="vg:54995233"/>
<proteinExistence type="predicted"/>